<keyword evidence="8 10" id="KW-0472">Membrane</keyword>
<dbReference type="GO" id="GO:0016020">
    <property type="term" value="C:membrane"/>
    <property type="evidence" value="ECO:0007669"/>
    <property type="project" value="UniProtKB-SubCell"/>
</dbReference>
<evidence type="ECO:0000313" key="14">
    <source>
        <dbReference type="Proteomes" id="UP001168972"/>
    </source>
</evidence>
<evidence type="ECO:0000256" key="7">
    <source>
        <dbReference type="ARBA" id="ARBA00023098"/>
    </source>
</evidence>
<keyword evidence="3 10" id="KW-0444">Lipid biosynthesis</keyword>
<dbReference type="CDD" id="cd05236">
    <property type="entry name" value="FAR-N_SDR_e"/>
    <property type="match status" value="1"/>
</dbReference>
<evidence type="ECO:0000256" key="2">
    <source>
        <dbReference type="ARBA" id="ARBA00005928"/>
    </source>
</evidence>
<dbReference type="InterPro" id="IPR033640">
    <property type="entry name" value="FAR_C"/>
</dbReference>
<name>A0AA39KMQ1_MICHY</name>
<protein>
    <recommendedName>
        <fullName evidence="10">Fatty acyl-CoA reductase</fullName>
        <ecNumber evidence="10">1.2.1.84</ecNumber>
    </recommendedName>
</protein>
<keyword evidence="4 10" id="KW-0812">Transmembrane</keyword>
<evidence type="ECO:0000313" key="13">
    <source>
        <dbReference type="EMBL" id="KAK0167006.1"/>
    </source>
</evidence>
<feature type="domain" description="Thioester reductase (TE)" evidence="12">
    <location>
        <begin position="31"/>
        <end position="300"/>
    </location>
</feature>
<dbReference type="GO" id="GO:0005777">
    <property type="term" value="C:peroxisome"/>
    <property type="evidence" value="ECO:0007669"/>
    <property type="project" value="TreeGrafter"/>
</dbReference>
<dbReference type="EC" id="1.2.1.84" evidence="10"/>
<keyword evidence="6 10" id="KW-1133">Transmembrane helix</keyword>
<feature type="transmembrane region" description="Helical" evidence="10">
    <location>
        <begin position="380"/>
        <end position="402"/>
    </location>
</feature>
<comment type="function">
    <text evidence="10">Catalyzes the reduction of fatty acyl-CoA to fatty alcohols.</text>
</comment>
<dbReference type="GO" id="GO:0035336">
    <property type="term" value="P:long-chain fatty-acyl-CoA metabolic process"/>
    <property type="evidence" value="ECO:0007669"/>
    <property type="project" value="TreeGrafter"/>
</dbReference>
<dbReference type="Proteomes" id="UP001168972">
    <property type="component" value="Unassembled WGS sequence"/>
</dbReference>
<reference evidence="13" key="2">
    <citation type="submission" date="2023-03" db="EMBL/GenBank/DDBJ databases">
        <authorList>
            <person name="Inwood S.N."/>
            <person name="Skelly J.G."/>
            <person name="Guhlin J."/>
            <person name="Harrop T.W.R."/>
            <person name="Goldson S.G."/>
            <person name="Dearden P.K."/>
        </authorList>
    </citation>
    <scope>NUCLEOTIDE SEQUENCE</scope>
    <source>
        <strain evidence="13">Lincoln</strain>
        <tissue evidence="13">Whole body</tissue>
    </source>
</reference>
<dbReference type="Pfam" id="PF07993">
    <property type="entry name" value="NAD_binding_4"/>
    <property type="match status" value="1"/>
</dbReference>
<dbReference type="EMBL" id="JAQQBR010001832">
    <property type="protein sequence ID" value="KAK0167006.1"/>
    <property type="molecule type" value="Genomic_DNA"/>
</dbReference>
<reference evidence="13" key="1">
    <citation type="journal article" date="2023" name="bioRxiv">
        <title>Scaffold-level genome assemblies of two parasitoid biocontrol wasps reveal the parthenogenesis mechanism and an associated novel virus.</title>
        <authorList>
            <person name="Inwood S."/>
            <person name="Skelly J."/>
            <person name="Guhlin J."/>
            <person name="Harrop T."/>
            <person name="Goldson S."/>
            <person name="Dearden P."/>
        </authorList>
    </citation>
    <scope>NUCLEOTIDE SEQUENCE</scope>
    <source>
        <strain evidence="13">Lincoln</strain>
        <tissue evidence="13">Whole body</tissue>
    </source>
</reference>
<dbReference type="InterPro" id="IPR026055">
    <property type="entry name" value="FAR"/>
</dbReference>
<dbReference type="PANTHER" id="PTHR11011:SF60">
    <property type="entry name" value="FATTY ACYL-COA REDUCTASE-RELATED"/>
    <property type="match status" value="1"/>
</dbReference>
<gene>
    <name evidence="13" type="ORF">PV327_004461</name>
</gene>
<evidence type="ECO:0000259" key="11">
    <source>
        <dbReference type="Pfam" id="PF03015"/>
    </source>
</evidence>
<evidence type="ECO:0000256" key="9">
    <source>
        <dbReference type="ARBA" id="ARBA00052530"/>
    </source>
</evidence>
<evidence type="ECO:0000256" key="6">
    <source>
        <dbReference type="ARBA" id="ARBA00022989"/>
    </source>
</evidence>
<evidence type="ECO:0000256" key="8">
    <source>
        <dbReference type="ARBA" id="ARBA00023136"/>
    </source>
</evidence>
<evidence type="ECO:0000259" key="12">
    <source>
        <dbReference type="Pfam" id="PF07993"/>
    </source>
</evidence>
<dbReference type="SUPFAM" id="SSF51735">
    <property type="entry name" value="NAD(P)-binding Rossmann-fold domains"/>
    <property type="match status" value="1"/>
</dbReference>
<sequence>MNHHSLDVNSESGIEKISEITEFYDGCNVLLTGGSGFVGKLLIDKLLRSCTKIQKLYIILRGKKGKSPEERYRELFDDLVYDRLKREQPDFQSKVFMIEGELDNNGLNLSVKDRELIKDSHIVFHGAATVRFDDKLRFAVNINVRGTKEILLLCRQMPNLKAIVHIGTAFSQCISQFIDEVFYEPPIDCDKMLNLLDLLNDEQLETLTPTLVGKFPNTYAFTKSIAEDVVLKYHKELPIVIVRPSIMIPTEKEPVSGWINNIYGPTGVLVGAAIGLLHSLHCNSNNVADIIPADYVINNIIAAAWDIGTTWQSKSLKALPAPQKNDETKVEYKPPIYNTVTSVQNPVTWGDYMKYNEIYGLIVPSIQSVWYYFFTLNQYLWIHNIYVFAFDIIPAVIVDTLARLTGRKPMLLATYKKIHKFSGVISYFCTQQWKFRNDNVLKLWGKMSPIDRKIFYFHVGEFKWSEYFYHHVRGLRVYLVHDSMSTLEKALKKHYKLKILHYTVVTLLSLFLLRLIYALLSSLFSFEYIALEEMYYFNIGHLNSDEYFSYHVCGVLIKSSHREKLQARCQPIGPVFMPVCQPYASSSQYNTI</sequence>
<evidence type="ECO:0000256" key="1">
    <source>
        <dbReference type="ARBA" id="ARBA00004141"/>
    </source>
</evidence>
<dbReference type="CDD" id="cd09071">
    <property type="entry name" value="FAR_C"/>
    <property type="match status" value="1"/>
</dbReference>
<feature type="domain" description="Fatty acyl-CoA reductase C-terminal" evidence="11">
    <location>
        <begin position="391"/>
        <end position="482"/>
    </location>
</feature>
<keyword evidence="10" id="KW-0560">Oxidoreductase</keyword>
<dbReference type="FunFam" id="3.40.50.720:FF:000143">
    <property type="entry name" value="Fatty acyl-CoA reductase"/>
    <property type="match status" value="1"/>
</dbReference>
<comment type="subcellular location">
    <subcellularLocation>
        <location evidence="1">Membrane</location>
        <topology evidence="1">Multi-pass membrane protein</topology>
    </subcellularLocation>
</comment>
<evidence type="ECO:0000256" key="10">
    <source>
        <dbReference type="RuleBase" id="RU363097"/>
    </source>
</evidence>
<accession>A0AA39KMQ1</accession>
<dbReference type="GO" id="GO:0102965">
    <property type="term" value="F:alcohol-forming long-chain fatty acyl-CoA reductase activity"/>
    <property type="evidence" value="ECO:0007669"/>
    <property type="project" value="UniProtKB-EC"/>
</dbReference>
<dbReference type="Gene3D" id="3.40.50.720">
    <property type="entry name" value="NAD(P)-binding Rossmann-like Domain"/>
    <property type="match status" value="1"/>
</dbReference>
<dbReference type="InterPro" id="IPR013120">
    <property type="entry name" value="FAR_NAD-bd"/>
</dbReference>
<feature type="transmembrane region" description="Helical" evidence="10">
    <location>
        <begin position="499"/>
        <end position="520"/>
    </location>
</feature>
<keyword evidence="7 10" id="KW-0443">Lipid metabolism</keyword>
<organism evidence="13 14">
    <name type="scientific">Microctonus hyperodae</name>
    <name type="common">Parasitoid wasp</name>
    <dbReference type="NCBI Taxonomy" id="165561"/>
    <lineage>
        <taxon>Eukaryota</taxon>
        <taxon>Metazoa</taxon>
        <taxon>Ecdysozoa</taxon>
        <taxon>Arthropoda</taxon>
        <taxon>Hexapoda</taxon>
        <taxon>Insecta</taxon>
        <taxon>Pterygota</taxon>
        <taxon>Neoptera</taxon>
        <taxon>Endopterygota</taxon>
        <taxon>Hymenoptera</taxon>
        <taxon>Apocrita</taxon>
        <taxon>Ichneumonoidea</taxon>
        <taxon>Braconidae</taxon>
        <taxon>Euphorinae</taxon>
        <taxon>Microctonus</taxon>
    </lineage>
</organism>
<comment type="similarity">
    <text evidence="2 10">Belongs to the fatty acyl-CoA reductase family.</text>
</comment>
<evidence type="ECO:0000256" key="4">
    <source>
        <dbReference type="ARBA" id="ARBA00022692"/>
    </source>
</evidence>
<dbReference type="Pfam" id="PF03015">
    <property type="entry name" value="Sterile"/>
    <property type="match status" value="1"/>
</dbReference>
<proteinExistence type="inferred from homology"/>
<keyword evidence="14" id="KW-1185">Reference proteome</keyword>
<dbReference type="PANTHER" id="PTHR11011">
    <property type="entry name" value="MALE STERILITY PROTEIN 2-RELATED"/>
    <property type="match status" value="1"/>
</dbReference>
<keyword evidence="5 10" id="KW-0521">NADP</keyword>
<evidence type="ECO:0000256" key="5">
    <source>
        <dbReference type="ARBA" id="ARBA00022857"/>
    </source>
</evidence>
<dbReference type="AlphaFoldDB" id="A0AA39KMQ1"/>
<comment type="caution">
    <text evidence="13">The sequence shown here is derived from an EMBL/GenBank/DDBJ whole genome shotgun (WGS) entry which is preliminary data.</text>
</comment>
<dbReference type="InterPro" id="IPR036291">
    <property type="entry name" value="NAD(P)-bd_dom_sf"/>
</dbReference>
<comment type="catalytic activity">
    <reaction evidence="9 10">
        <text>a long-chain fatty acyl-CoA + 2 NADPH + 2 H(+) = a long-chain primary fatty alcohol + 2 NADP(+) + CoA</text>
        <dbReference type="Rhea" id="RHEA:52716"/>
        <dbReference type="ChEBI" id="CHEBI:15378"/>
        <dbReference type="ChEBI" id="CHEBI:57287"/>
        <dbReference type="ChEBI" id="CHEBI:57783"/>
        <dbReference type="ChEBI" id="CHEBI:58349"/>
        <dbReference type="ChEBI" id="CHEBI:77396"/>
        <dbReference type="ChEBI" id="CHEBI:83139"/>
        <dbReference type="EC" id="1.2.1.84"/>
    </reaction>
</comment>
<dbReference type="GO" id="GO:0080019">
    <property type="term" value="F:alcohol-forming very long-chain fatty acyl-CoA reductase activity"/>
    <property type="evidence" value="ECO:0007669"/>
    <property type="project" value="InterPro"/>
</dbReference>
<evidence type="ECO:0000256" key="3">
    <source>
        <dbReference type="ARBA" id="ARBA00022516"/>
    </source>
</evidence>